<dbReference type="STRING" id="307972.A0A2G8JY03"/>
<dbReference type="SUPFAM" id="SSF52540">
    <property type="entry name" value="P-loop containing nucleoside triphosphate hydrolases"/>
    <property type="match status" value="1"/>
</dbReference>
<dbReference type="SUPFAM" id="SSF57850">
    <property type="entry name" value="RING/U-box"/>
    <property type="match status" value="1"/>
</dbReference>
<comment type="caution">
    <text evidence="11">The sequence shown here is derived from an EMBL/GenBank/DDBJ whole genome shotgun (WGS) entry which is preliminary data.</text>
</comment>
<keyword evidence="3 8" id="KW-0863">Zinc-finger</keyword>
<name>A0A2G8JY03_STIJA</name>
<dbReference type="GO" id="GO:0004386">
    <property type="term" value="F:helicase activity"/>
    <property type="evidence" value="ECO:0007669"/>
    <property type="project" value="UniProtKB-KW"/>
</dbReference>
<feature type="domain" description="Helicase C-terminal" evidence="10">
    <location>
        <begin position="96"/>
        <end position="255"/>
    </location>
</feature>
<dbReference type="Pfam" id="PF00271">
    <property type="entry name" value="Helicase_C"/>
    <property type="match status" value="1"/>
</dbReference>
<evidence type="ECO:0000313" key="11">
    <source>
        <dbReference type="EMBL" id="PIK40620.1"/>
    </source>
</evidence>
<dbReference type="GO" id="GO:0006281">
    <property type="term" value="P:DNA repair"/>
    <property type="evidence" value="ECO:0007669"/>
    <property type="project" value="TreeGrafter"/>
</dbReference>
<dbReference type="CDD" id="cd18793">
    <property type="entry name" value="SF2_C_SNF"/>
    <property type="match status" value="1"/>
</dbReference>
<evidence type="ECO:0000313" key="12">
    <source>
        <dbReference type="Proteomes" id="UP000230750"/>
    </source>
</evidence>
<dbReference type="GO" id="GO:0008094">
    <property type="term" value="F:ATP-dependent activity, acting on DNA"/>
    <property type="evidence" value="ECO:0007669"/>
    <property type="project" value="TreeGrafter"/>
</dbReference>
<evidence type="ECO:0000259" key="10">
    <source>
        <dbReference type="PROSITE" id="PS51194"/>
    </source>
</evidence>
<dbReference type="InterPro" id="IPR049730">
    <property type="entry name" value="SNF2/RAD54-like_C"/>
</dbReference>
<dbReference type="PANTHER" id="PTHR45626">
    <property type="entry name" value="TRANSCRIPTION TERMINATION FACTOR 2-RELATED"/>
    <property type="match status" value="1"/>
</dbReference>
<evidence type="ECO:0000256" key="8">
    <source>
        <dbReference type="PROSITE-ProRule" id="PRU00175"/>
    </source>
</evidence>
<evidence type="ECO:0000256" key="6">
    <source>
        <dbReference type="ARBA" id="ARBA00022833"/>
    </source>
</evidence>
<keyword evidence="12" id="KW-1185">Reference proteome</keyword>
<keyword evidence="4" id="KW-0378">Hydrolase</keyword>
<evidence type="ECO:0000256" key="2">
    <source>
        <dbReference type="ARBA" id="ARBA00022741"/>
    </source>
</evidence>
<dbReference type="PROSITE" id="PS51194">
    <property type="entry name" value="HELICASE_CTER"/>
    <property type="match status" value="1"/>
</dbReference>
<reference evidence="11 12" key="1">
    <citation type="journal article" date="2017" name="PLoS Biol.">
        <title>The sea cucumber genome provides insights into morphological evolution and visceral regeneration.</title>
        <authorList>
            <person name="Zhang X."/>
            <person name="Sun L."/>
            <person name="Yuan J."/>
            <person name="Sun Y."/>
            <person name="Gao Y."/>
            <person name="Zhang L."/>
            <person name="Li S."/>
            <person name="Dai H."/>
            <person name="Hamel J.F."/>
            <person name="Liu C."/>
            <person name="Yu Y."/>
            <person name="Liu S."/>
            <person name="Lin W."/>
            <person name="Guo K."/>
            <person name="Jin S."/>
            <person name="Xu P."/>
            <person name="Storey K.B."/>
            <person name="Huan P."/>
            <person name="Zhang T."/>
            <person name="Zhou Y."/>
            <person name="Zhang J."/>
            <person name="Lin C."/>
            <person name="Li X."/>
            <person name="Xing L."/>
            <person name="Huo D."/>
            <person name="Sun M."/>
            <person name="Wang L."/>
            <person name="Mercier A."/>
            <person name="Li F."/>
            <person name="Yang H."/>
            <person name="Xiang J."/>
        </authorList>
    </citation>
    <scope>NUCLEOTIDE SEQUENCE [LARGE SCALE GENOMIC DNA]</scope>
    <source>
        <strain evidence="11">Shaxun</strain>
        <tissue evidence="11">Muscle</tissue>
    </source>
</reference>
<accession>A0A2G8JY03</accession>
<evidence type="ECO:0000256" key="7">
    <source>
        <dbReference type="ARBA" id="ARBA00022840"/>
    </source>
</evidence>
<dbReference type="GO" id="GO:0016787">
    <property type="term" value="F:hydrolase activity"/>
    <property type="evidence" value="ECO:0007669"/>
    <property type="project" value="UniProtKB-KW"/>
</dbReference>
<keyword evidence="2" id="KW-0547">Nucleotide-binding</keyword>
<keyword evidence="6" id="KW-0862">Zinc</keyword>
<dbReference type="EMBL" id="MRZV01001101">
    <property type="protein sequence ID" value="PIK40620.1"/>
    <property type="molecule type" value="Genomic_DNA"/>
</dbReference>
<evidence type="ECO:0000256" key="4">
    <source>
        <dbReference type="ARBA" id="ARBA00022801"/>
    </source>
</evidence>
<keyword evidence="7" id="KW-0067">ATP-binding</keyword>
<dbReference type="AlphaFoldDB" id="A0A2G8JY03"/>
<dbReference type="GO" id="GO:0005634">
    <property type="term" value="C:nucleus"/>
    <property type="evidence" value="ECO:0007669"/>
    <property type="project" value="TreeGrafter"/>
</dbReference>
<dbReference type="InterPro" id="IPR027417">
    <property type="entry name" value="P-loop_NTPase"/>
</dbReference>
<dbReference type="SMART" id="SM00490">
    <property type="entry name" value="HELICc"/>
    <property type="match status" value="1"/>
</dbReference>
<dbReference type="InterPro" id="IPR017907">
    <property type="entry name" value="Znf_RING_CS"/>
</dbReference>
<dbReference type="PROSITE" id="PS50089">
    <property type="entry name" value="ZF_RING_2"/>
    <property type="match status" value="1"/>
</dbReference>
<dbReference type="InterPro" id="IPR001841">
    <property type="entry name" value="Znf_RING"/>
</dbReference>
<proteinExistence type="predicted"/>
<gene>
    <name evidence="11" type="ORF">BSL78_22527</name>
</gene>
<dbReference type="Proteomes" id="UP000230750">
    <property type="component" value="Unassembled WGS sequence"/>
</dbReference>
<dbReference type="Gene3D" id="3.30.40.10">
    <property type="entry name" value="Zinc/RING finger domain, C3HC4 (zinc finger)"/>
    <property type="match status" value="1"/>
</dbReference>
<evidence type="ECO:0000256" key="1">
    <source>
        <dbReference type="ARBA" id="ARBA00022723"/>
    </source>
</evidence>
<dbReference type="SMART" id="SM00184">
    <property type="entry name" value="RING"/>
    <property type="match status" value="1"/>
</dbReference>
<sequence length="270" mass="29837">MREKRLVSALVAVLSQGSDEECCVCLDSLMQPVITQCAHVFCFHCIVEVISQNKKSAACPLCRGAISESGLVHVPPEKQSDAPEKDEASEWHSSAKVDALMQCLLLERSKDPSIKSLVVSQFTSFLTLLQRPLREKGFSFVRLDGSMSASKRSEAMSQFASSTDGSPTVLLLSLKAGGVGINLTAASKVFLMEPAWNPAVEEQCFDRCHRLGQTKEVTVTKFIVQDSIEERMLQLQEKKRKLMSEAFGVKAKAEQRQQARIDDVRILLGM</sequence>
<dbReference type="PROSITE" id="PS00518">
    <property type="entry name" value="ZF_RING_1"/>
    <property type="match status" value="1"/>
</dbReference>
<dbReference type="OrthoDB" id="276744at2759"/>
<keyword evidence="1" id="KW-0479">Metal-binding</keyword>
<dbReference type="InterPro" id="IPR013083">
    <property type="entry name" value="Znf_RING/FYVE/PHD"/>
</dbReference>
<evidence type="ECO:0000256" key="3">
    <source>
        <dbReference type="ARBA" id="ARBA00022771"/>
    </source>
</evidence>
<dbReference type="PANTHER" id="PTHR45626:SF17">
    <property type="entry name" value="HELICASE-LIKE TRANSCRIPTION FACTOR"/>
    <property type="match status" value="1"/>
</dbReference>
<evidence type="ECO:0000259" key="9">
    <source>
        <dbReference type="PROSITE" id="PS50089"/>
    </source>
</evidence>
<evidence type="ECO:0000256" key="5">
    <source>
        <dbReference type="ARBA" id="ARBA00022806"/>
    </source>
</evidence>
<dbReference type="Gene3D" id="3.40.50.300">
    <property type="entry name" value="P-loop containing nucleotide triphosphate hydrolases"/>
    <property type="match status" value="1"/>
</dbReference>
<feature type="domain" description="RING-type" evidence="9">
    <location>
        <begin position="22"/>
        <end position="63"/>
    </location>
</feature>
<dbReference type="Pfam" id="PF13920">
    <property type="entry name" value="zf-C3HC4_3"/>
    <property type="match status" value="1"/>
</dbReference>
<keyword evidence="5 11" id="KW-0347">Helicase</keyword>
<organism evidence="11 12">
    <name type="scientific">Stichopus japonicus</name>
    <name type="common">Sea cucumber</name>
    <dbReference type="NCBI Taxonomy" id="307972"/>
    <lineage>
        <taxon>Eukaryota</taxon>
        <taxon>Metazoa</taxon>
        <taxon>Echinodermata</taxon>
        <taxon>Eleutherozoa</taxon>
        <taxon>Echinozoa</taxon>
        <taxon>Holothuroidea</taxon>
        <taxon>Aspidochirotacea</taxon>
        <taxon>Aspidochirotida</taxon>
        <taxon>Stichopodidae</taxon>
        <taxon>Apostichopus</taxon>
    </lineage>
</organism>
<dbReference type="InterPro" id="IPR050628">
    <property type="entry name" value="SNF2_RAD54_helicase_TF"/>
</dbReference>
<dbReference type="GO" id="GO:0005524">
    <property type="term" value="F:ATP binding"/>
    <property type="evidence" value="ECO:0007669"/>
    <property type="project" value="UniProtKB-KW"/>
</dbReference>
<dbReference type="GO" id="GO:0008270">
    <property type="term" value="F:zinc ion binding"/>
    <property type="evidence" value="ECO:0007669"/>
    <property type="project" value="UniProtKB-KW"/>
</dbReference>
<protein>
    <submittedName>
        <fullName evidence="11">Putative helicase-like transcription factor</fullName>
    </submittedName>
</protein>
<dbReference type="InterPro" id="IPR001650">
    <property type="entry name" value="Helicase_C-like"/>
</dbReference>